<name>A0A8E0S1V3_9TREM</name>
<dbReference type="EMBL" id="LUCM01001791">
    <property type="protein sequence ID" value="KAA0198370.1"/>
    <property type="molecule type" value="Genomic_DNA"/>
</dbReference>
<evidence type="ECO:0000313" key="3">
    <source>
        <dbReference type="Proteomes" id="UP000728185"/>
    </source>
</evidence>
<feature type="region of interest" description="Disordered" evidence="1">
    <location>
        <begin position="93"/>
        <end position="120"/>
    </location>
</feature>
<feature type="region of interest" description="Disordered" evidence="1">
    <location>
        <begin position="162"/>
        <end position="182"/>
    </location>
</feature>
<sequence length="182" mass="20710">MGCIVSKQGTVVEAKPMRAENQQEPFKDNDRNGKSSVTFDIDLHTWEPVGDSKGDHSKQPKIEPRIPARLAPIQNPPVLTAEMIEEKLRRAEEKREQMLASRRLSCQKGKQTPNLLMQGKRISTDDPLDAQTAHQSTSWLLNWSGDETLTDEQLDAILQSEAEFRKPVEGKPKSNQWWQEHS</sequence>
<dbReference type="OrthoDB" id="6258586at2759"/>
<dbReference type="AlphaFoldDB" id="A0A8E0S1V3"/>
<comment type="caution">
    <text evidence="2">The sequence shown here is derived from an EMBL/GenBank/DDBJ whole genome shotgun (WGS) entry which is preliminary data.</text>
</comment>
<gene>
    <name evidence="2" type="ORF">FBUS_01460</name>
</gene>
<reference evidence="2" key="1">
    <citation type="submission" date="2019-05" db="EMBL/GenBank/DDBJ databases">
        <title>Annotation for the trematode Fasciolopsis buski.</title>
        <authorList>
            <person name="Choi Y.-J."/>
        </authorList>
    </citation>
    <scope>NUCLEOTIDE SEQUENCE</scope>
    <source>
        <strain evidence="2">HT</strain>
        <tissue evidence="2">Whole worm</tissue>
    </source>
</reference>
<feature type="compositionally biased region" description="Basic and acidic residues" evidence="1">
    <location>
        <begin position="162"/>
        <end position="172"/>
    </location>
</feature>
<protein>
    <submittedName>
        <fullName evidence="2">Uncharacterized protein</fullName>
    </submittedName>
</protein>
<feature type="region of interest" description="Disordered" evidence="1">
    <location>
        <begin position="1"/>
        <end position="74"/>
    </location>
</feature>
<organism evidence="2 3">
    <name type="scientific">Fasciolopsis buskii</name>
    <dbReference type="NCBI Taxonomy" id="27845"/>
    <lineage>
        <taxon>Eukaryota</taxon>
        <taxon>Metazoa</taxon>
        <taxon>Spiralia</taxon>
        <taxon>Lophotrochozoa</taxon>
        <taxon>Platyhelminthes</taxon>
        <taxon>Trematoda</taxon>
        <taxon>Digenea</taxon>
        <taxon>Plagiorchiida</taxon>
        <taxon>Echinostomata</taxon>
        <taxon>Echinostomatoidea</taxon>
        <taxon>Fasciolidae</taxon>
        <taxon>Fasciolopsis</taxon>
    </lineage>
</organism>
<feature type="compositionally biased region" description="Basic and acidic residues" evidence="1">
    <location>
        <begin position="41"/>
        <end position="66"/>
    </location>
</feature>
<keyword evidence="3" id="KW-1185">Reference proteome</keyword>
<evidence type="ECO:0000313" key="2">
    <source>
        <dbReference type="EMBL" id="KAA0198370.1"/>
    </source>
</evidence>
<proteinExistence type="predicted"/>
<feature type="compositionally biased region" description="Polar residues" evidence="1">
    <location>
        <begin position="173"/>
        <end position="182"/>
    </location>
</feature>
<evidence type="ECO:0000256" key="1">
    <source>
        <dbReference type="SAM" id="MobiDB-lite"/>
    </source>
</evidence>
<dbReference type="Proteomes" id="UP000728185">
    <property type="component" value="Unassembled WGS sequence"/>
</dbReference>
<accession>A0A8E0S1V3</accession>